<sequence length="141" mass="16106">MKKILLAGLLISSVNAQAFLDFNSYGSDYKNNDWPMWTPMFWMEKVKDNKMFNNKSNLGYPYNNRPYNIGASQFDMSQMPTPSQAFQAESQNLPKPNYMTPAAMSFSNPNNAPASQFNELASPYPANYNFVEPSRPFNRGF</sequence>
<gene>
    <name evidence="1" type="ORF">MNB_SUP05-6-1029</name>
</gene>
<reference evidence="1" key="1">
    <citation type="submission" date="2016-10" db="EMBL/GenBank/DDBJ databases">
        <authorList>
            <person name="de Groot N.N."/>
        </authorList>
    </citation>
    <scope>NUCLEOTIDE SEQUENCE</scope>
</reference>
<evidence type="ECO:0000313" key="1">
    <source>
        <dbReference type="EMBL" id="SFV82520.1"/>
    </source>
</evidence>
<accession>A0A1W1DMB4</accession>
<name>A0A1W1DMB4_9ZZZZ</name>
<organism evidence="1">
    <name type="scientific">hydrothermal vent metagenome</name>
    <dbReference type="NCBI Taxonomy" id="652676"/>
    <lineage>
        <taxon>unclassified sequences</taxon>
        <taxon>metagenomes</taxon>
        <taxon>ecological metagenomes</taxon>
    </lineage>
</organism>
<dbReference type="EMBL" id="FPHV01000198">
    <property type="protein sequence ID" value="SFV82520.1"/>
    <property type="molecule type" value="Genomic_DNA"/>
</dbReference>
<proteinExistence type="predicted"/>
<protein>
    <submittedName>
        <fullName evidence="1">Uncharacterized protein</fullName>
    </submittedName>
</protein>
<dbReference type="AlphaFoldDB" id="A0A1W1DMB4"/>